<dbReference type="OrthoDB" id="1938039at2759"/>
<organism evidence="2 3">
    <name type="scientific">Polypedilum vanderplanki</name>
    <name type="common">Sleeping chironomid midge</name>
    <dbReference type="NCBI Taxonomy" id="319348"/>
    <lineage>
        <taxon>Eukaryota</taxon>
        <taxon>Metazoa</taxon>
        <taxon>Ecdysozoa</taxon>
        <taxon>Arthropoda</taxon>
        <taxon>Hexapoda</taxon>
        <taxon>Insecta</taxon>
        <taxon>Pterygota</taxon>
        <taxon>Neoptera</taxon>
        <taxon>Endopterygota</taxon>
        <taxon>Diptera</taxon>
        <taxon>Nematocera</taxon>
        <taxon>Chironomoidea</taxon>
        <taxon>Chironomidae</taxon>
        <taxon>Chironominae</taxon>
        <taxon>Polypedilum</taxon>
        <taxon>Polypedilum</taxon>
    </lineage>
</organism>
<feature type="compositionally biased region" description="Basic and acidic residues" evidence="1">
    <location>
        <begin position="185"/>
        <end position="207"/>
    </location>
</feature>
<dbReference type="EMBL" id="JADBJN010000003">
    <property type="protein sequence ID" value="KAG5673357.1"/>
    <property type="molecule type" value="Genomic_DNA"/>
</dbReference>
<evidence type="ECO:0000256" key="1">
    <source>
        <dbReference type="SAM" id="MobiDB-lite"/>
    </source>
</evidence>
<keyword evidence="3" id="KW-1185">Reference proteome</keyword>
<evidence type="ECO:0000313" key="2">
    <source>
        <dbReference type="EMBL" id="KAG5673357.1"/>
    </source>
</evidence>
<dbReference type="AlphaFoldDB" id="A0A9J6BV00"/>
<feature type="region of interest" description="Disordered" evidence="1">
    <location>
        <begin position="97"/>
        <end position="207"/>
    </location>
</feature>
<proteinExistence type="predicted"/>
<feature type="compositionally biased region" description="Basic and acidic residues" evidence="1">
    <location>
        <begin position="164"/>
        <end position="178"/>
    </location>
</feature>
<gene>
    <name evidence="2" type="ORF">PVAND_003414</name>
</gene>
<protein>
    <submittedName>
        <fullName evidence="2">Uncharacterized protein</fullName>
    </submittedName>
</protein>
<name>A0A9J6BV00_POLVA</name>
<comment type="caution">
    <text evidence="2">The sequence shown here is derived from an EMBL/GenBank/DDBJ whole genome shotgun (WGS) entry which is preliminary data.</text>
</comment>
<dbReference type="Proteomes" id="UP001107558">
    <property type="component" value="Chromosome 3"/>
</dbReference>
<feature type="compositionally biased region" description="Basic and acidic residues" evidence="1">
    <location>
        <begin position="121"/>
        <end position="157"/>
    </location>
</feature>
<evidence type="ECO:0000313" key="3">
    <source>
        <dbReference type="Proteomes" id="UP001107558"/>
    </source>
</evidence>
<reference evidence="2" key="1">
    <citation type="submission" date="2021-03" db="EMBL/GenBank/DDBJ databases">
        <title>Chromosome level genome of the anhydrobiotic midge Polypedilum vanderplanki.</title>
        <authorList>
            <person name="Yoshida Y."/>
            <person name="Kikawada T."/>
            <person name="Gusev O."/>
        </authorList>
    </citation>
    <scope>NUCLEOTIDE SEQUENCE</scope>
    <source>
        <strain evidence="2">NIAS01</strain>
        <tissue evidence="2">Whole body or cell culture</tissue>
    </source>
</reference>
<sequence length="207" mass="24799">MASDNFDIYGDLDEALIEPLQEEVEKKAVENLVKLEKEKQFKEETFEKIEKLENSNEQLKKNLSILLATAKAEIERKDAQIKELRLANSELQREKDEIIFRKTKISKNTSDKYTQTSSTKNEIRRIEDKYNSKRRSEERNTDSRKRRESPERKNSRYDRKRTHIDRSRSKSNHREYESKTTSTKRSKEESSKKRARESNYKEDQRDS</sequence>
<accession>A0A9J6BV00</accession>
<feature type="compositionally biased region" description="Polar residues" evidence="1">
    <location>
        <begin position="106"/>
        <end position="120"/>
    </location>
</feature>